<sequence>MKPLIAAVLGLSLLAPALPFAAPPAALPAEPLSAEPQPAEPLSAEALPAEQPAIPLLHARWLTRDGAPPNIQALAQTPDGWLWLASPTGLFRFDGVTFSRYRPPPGLDMPVNIRRMGTLPDGRLWVAPYFGDLYVVDGEKVQVFLQKDGFAGGLVNGIAGTRDGRLWLASGSGLHVLDKGAGQWRKVNKAGSVRGGIFAVQVDAADTVWAQGSRGNFRMRPGETHFTLVAPQQVPGSLVRAPDGAVWASDGGQRGLRRADNLAQADAPSAAPGTAPLPAPAAAPASAPSGPLDELLRRVKPGERFSIDSRGNFWFPLASGVLRIAFEDGQPRLQGFTARQGLSGDRALVAFEDREGSVWVATQNGLDQFRPSRMREIALPPYLSDARPLVAGAGGSLWIDRSWLSGGDAQPETFGPPPSEENLVSHLYRDRHGTVWGGGYGAIWKMDGLRQVPIAVPEPVRRPKWLAVFSFATGPDDALWVSFGPGGTFRAEDGGWVPNGGHAALKDFAVTTMATAADGAIWFGSIGSAMAILRGGRVEKFGPAQGLDIGGVLQIVPDASGAWLGGDEGIARFDGQRARRIRGAGGEQFAGASGVVFAPDGTLWTNTARGLFGIAGAELQRTLADPGYRVRFRRYDENDGLFGTAPPMLPAPSMVRTAAGELVMSTTSGVYRFDPARAPRNRVVPPVHVTGIAAAGRNWPAAAQVRLPAGPGNVRIDYTALSLAVPHRVRFQYRLEGVDAGWQDAGERRSAFYTRLEPGTYTFRVKAANDDGLWNEQGAQVRVEIPPTVTQTTWFKVLCALALALAAFGLHRLRLRMALQRMTRTFEARVAERERIARDLHDTLLQSVQGLIMHFRRIALRTPDDAPTRPMMQEALSLAAEVLEEGRSKVGELRVGEPRPAPDGDLAAPLEAYGRRLAAPGTAAFTVTRDGAPRPLHPPVHDEVLAIAQEAIRNAFLHAQAARIDVALHYGEHEFTLAVRDDGTGIDSARRDGRTRHWGIPGMRERAAELGAALELSGAPGQGTCWCLRLPARLAYAGDAPEHGGGAGARQGELQ</sequence>
<dbReference type="Gene3D" id="2.130.10.10">
    <property type="entry name" value="YVTN repeat-like/Quinoprotein amine dehydrogenase"/>
    <property type="match status" value="3"/>
</dbReference>
<keyword evidence="1" id="KW-0808">Transferase</keyword>
<organism evidence="7 10">
    <name type="scientific">Pseudoduganella umbonata</name>
    <dbReference type="NCBI Taxonomy" id="864828"/>
    <lineage>
        <taxon>Bacteria</taxon>
        <taxon>Pseudomonadati</taxon>
        <taxon>Pseudomonadota</taxon>
        <taxon>Betaproteobacteria</taxon>
        <taxon>Burkholderiales</taxon>
        <taxon>Oxalobacteraceae</taxon>
        <taxon>Telluria group</taxon>
        <taxon>Pseudoduganella</taxon>
    </lineage>
</organism>
<dbReference type="CDD" id="cd00146">
    <property type="entry name" value="PKD"/>
    <property type="match status" value="1"/>
</dbReference>
<dbReference type="InterPro" id="IPR013783">
    <property type="entry name" value="Ig-like_fold"/>
</dbReference>
<keyword evidence="2 7" id="KW-0418">Kinase</keyword>
<proteinExistence type="predicted"/>
<dbReference type="InterPro" id="IPR015943">
    <property type="entry name" value="WD40/YVTN_repeat-like_dom_sf"/>
</dbReference>
<dbReference type="GO" id="GO:0000155">
    <property type="term" value="F:phosphorelay sensor kinase activity"/>
    <property type="evidence" value="ECO:0007669"/>
    <property type="project" value="InterPro"/>
</dbReference>
<keyword evidence="9" id="KW-1185">Reference proteome</keyword>
<dbReference type="PANTHER" id="PTHR24421">
    <property type="entry name" value="NITRATE/NITRITE SENSOR PROTEIN NARX-RELATED"/>
    <property type="match status" value="1"/>
</dbReference>
<dbReference type="OrthoDB" id="5384984at2"/>
<reference evidence="7 10" key="2">
    <citation type="submission" date="2020-08" db="EMBL/GenBank/DDBJ databases">
        <title>Genomic Encyclopedia of Type Strains, Phase III (KMG-III): the genomes of soil and plant-associated and newly described type strains.</title>
        <authorList>
            <person name="Whitman W."/>
        </authorList>
    </citation>
    <scope>NUCLEOTIDE SEQUENCE [LARGE SCALE GENOMIC DNA]</scope>
    <source>
        <strain evidence="7 10">CECT 7753</strain>
    </source>
</reference>
<dbReference type="Proteomes" id="UP000584325">
    <property type="component" value="Unassembled WGS sequence"/>
</dbReference>
<accession>A0A4P8HIH7</accession>
<reference evidence="8 9" key="1">
    <citation type="submission" date="2019-05" db="EMBL/GenBank/DDBJ databases">
        <title>Draft Genome Sequences of Six Type Strains of the Genus Massilia.</title>
        <authorList>
            <person name="Miess H."/>
            <person name="Frediansyhah A."/>
            <person name="Gross H."/>
        </authorList>
    </citation>
    <scope>NUCLEOTIDE SEQUENCE [LARGE SCALE GENOMIC DNA]</scope>
    <source>
        <strain evidence="8 9">DSMZ 26121</strain>
    </source>
</reference>
<dbReference type="InterPro" id="IPR003594">
    <property type="entry name" value="HATPase_dom"/>
</dbReference>
<evidence type="ECO:0000256" key="5">
    <source>
        <dbReference type="SAM" id="SignalP"/>
    </source>
</evidence>
<evidence type="ECO:0000313" key="10">
    <source>
        <dbReference type="Proteomes" id="UP000584325"/>
    </source>
</evidence>
<feature type="domain" description="Histidine kinase/HSP90-like ATPase" evidence="6">
    <location>
        <begin position="941"/>
        <end position="1034"/>
    </location>
</feature>
<protein>
    <submittedName>
        <fullName evidence="7">Signal transduction histidine kinase/ligand-binding sensor domain-containing protein</fullName>
    </submittedName>
</protein>
<dbReference type="Pfam" id="PF07495">
    <property type="entry name" value="Y_Y_Y"/>
    <property type="match status" value="1"/>
</dbReference>
<dbReference type="EMBL" id="JACHXS010000017">
    <property type="protein sequence ID" value="MBB3225173.1"/>
    <property type="molecule type" value="Genomic_DNA"/>
</dbReference>
<evidence type="ECO:0000256" key="3">
    <source>
        <dbReference type="ARBA" id="ARBA00023012"/>
    </source>
</evidence>
<dbReference type="PANTHER" id="PTHR24421:SF62">
    <property type="entry name" value="SENSORY TRANSDUCTION HISTIDINE KINASE"/>
    <property type="match status" value="1"/>
</dbReference>
<dbReference type="Pfam" id="PF07730">
    <property type="entry name" value="HisKA_3"/>
    <property type="match status" value="1"/>
</dbReference>
<dbReference type="Proteomes" id="UP000298763">
    <property type="component" value="Chromosome"/>
</dbReference>
<dbReference type="AlphaFoldDB" id="A0A4P8HIH7"/>
<dbReference type="EMBL" id="CP040017">
    <property type="protein sequence ID" value="QCP09297.1"/>
    <property type="molecule type" value="Genomic_DNA"/>
</dbReference>
<dbReference type="GO" id="GO:0016020">
    <property type="term" value="C:membrane"/>
    <property type="evidence" value="ECO:0007669"/>
    <property type="project" value="InterPro"/>
</dbReference>
<evidence type="ECO:0000313" key="8">
    <source>
        <dbReference type="EMBL" id="QCP09297.1"/>
    </source>
</evidence>
<dbReference type="SMART" id="SM00387">
    <property type="entry name" value="HATPase_c"/>
    <property type="match status" value="1"/>
</dbReference>
<dbReference type="Gene3D" id="2.60.40.10">
    <property type="entry name" value="Immunoglobulins"/>
    <property type="match status" value="1"/>
</dbReference>
<dbReference type="Pfam" id="PF02518">
    <property type="entry name" value="HATPase_c"/>
    <property type="match status" value="1"/>
</dbReference>
<evidence type="ECO:0000313" key="9">
    <source>
        <dbReference type="Proteomes" id="UP000298763"/>
    </source>
</evidence>
<feature type="chain" id="PRO_5044185425" evidence="5">
    <location>
        <begin position="22"/>
        <end position="1055"/>
    </location>
</feature>
<feature type="compositionally biased region" description="Low complexity" evidence="4">
    <location>
        <begin position="282"/>
        <end position="291"/>
    </location>
</feature>
<evidence type="ECO:0000259" key="6">
    <source>
        <dbReference type="SMART" id="SM00387"/>
    </source>
</evidence>
<dbReference type="InterPro" id="IPR050482">
    <property type="entry name" value="Sensor_HK_TwoCompSys"/>
</dbReference>
<dbReference type="Gene3D" id="3.30.565.10">
    <property type="entry name" value="Histidine kinase-like ATPase, C-terminal domain"/>
    <property type="match status" value="1"/>
</dbReference>
<feature type="region of interest" description="Disordered" evidence="4">
    <location>
        <begin position="261"/>
        <end position="291"/>
    </location>
</feature>
<name>A0A4P8HIH7_9BURK</name>
<evidence type="ECO:0000313" key="7">
    <source>
        <dbReference type="EMBL" id="MBB3225173.1"/>
    </source>
</evidence>
<gene>
    <name evidence="8" type="ORF">FCL38_01755</name>
    <name evidence="7" type="ORF">FHS02_006044</name>
</gene>
<dbReference type="GO" id="GO:0046983">
    <property type="term" value="F:protein dimerization activity"/>
    <property type="evidence" value="ECO:0007669"/>
    <property type="project" value="InterPro"/>
</dbReference>
<dbReference type="InterPro" id="IPR011123">
    <property type="entry name" value="Y_Y_Y"/>
</dbReference>
<dbReference type="RefSeq" id="WP_137312185.1">
    <property type="nucleotide sequence ID" value="NZ_CP040017.1"/>
</dbReference>
<evidence type="ECO:0000256" key="2">
    <source>
        <dbReference type="ARBA" id="ARBA00022777"/>
    </source>
</evidence>
<dbReference type="CDD" id="cd16917">
    <property type="entry name" value="HATPase_UhpB-NarQ-NarX-like"/>
    <property type="match status" value="1"/>
</dbReference>
<dbReference type="InterPro" id="IPR036890">
    <property type="entry name" value="HATPase_C_sf"/>
</dbReference>
<keyword evidence="3" id="KW-0902">Two-component regulatory system</keyword>
<evidence type="ECO:0000256" key="1">
    <source>
        <dbReference type="ARBA" id="ARBA00022679"/>
    </source>
</evidence>
<keyword evidence="5" id="KW-0732">Signal</keyword>
<dbReference type="Gene3D" id="1.20.5.1930">
    <property type="match status" value="1"/>
</dbReference>
<feature type="signal peptide" evidence="5">
    <location>
        <begin position="1"/>
        <end position="21"/>
    </location>
</feature>
<dbReference type="SUPFAM" id="SSF55874">
    <property type="entry name" value="ATPase domain of HSP90 chaperone/DNA topoisomerase II/histidine kinase"/>
    <property type="match status" value="1"/>
</dbReference>
<dbReference type="InterPro" id="IPR011712">
    <property type="entry name" value="Sig_transdc_His_kin_sub3_dim/P"/>
</dbReference>
<dbReference type="SUPFAM" id="SSF63829">
    <property type="entry name" value="Calcium-dependent phosphotriesterase"/>
    <property type="match status" value="2"/>
</dbReference>
<evidence type="ECO:0000256" key="4">
    <source>
        <dbReference type="SAM" id="MobiDB-lite"/>
    </source>
</evidence>